<proteinExistence type="predicted"/>
<name>A0AAV4B4C0_9GAST</name>
<dbReference type="EMBL" id="BLXT01004491">
    <property type="protein sequence ID" value="GFO13618.1"/>
    <property type="molecule type" value="Genomic_DNA"/>
</dbReference>
<organism evidence="1 2">
    <name type="scientific">Plakobranchus ocellatus</name>
    <dbReference type="NCBI Taxonomy" id="259542"/>
    <lineage>
        <taxon>Eukaryota</taxon>
        <taxon>Metazoa</taxon>
        <taxon>Spiralia</taxon>
        <taxon>Lophotrochozoa</taxon>
        <taxon>Mollusca</taxon>
        <taxon>Gastropoda</taxon>
        <taxon>Heterobranchia</taxon>
        <taxon>Euthyneura</taxon>
        <taxon>Panpulmonata</taxon>
        <taxon>Sacoglossa</taxon>
        <taxon>Placobranchoidea</taxon>
        <taxon>Plakobranchidae</taxon>
        <taxon>Plakobranchus</taxon>
    </lineage>
</organism>
<dbReference type="Proteomes" id="UP000735302">
    <property type="component" value="Unassembled WGS sequence"/>
</dbReference>
<keyword evidence="2" id="KW-1185">Reference proteome</keyword>
<gene>
    <name evidence="1" type="ORF">PoB_004012300</name>
</gene>
<comment type="caution">
    <text evidence="1">The sequence shown here is derived from an EMBL/GenBank/DDBJ whole genome shotgun (WGS) entry which is preliminary data.</text>
</comment>
<dbReference type="AlphaFoldDB" id="A0AAV4B4C0"/>
<sequence length="100" mass="11117">MSSRLGRSRRGTTAARRFGIWRAYLAVEPCRGWSTWRFKIQPCSTPDTTLLSAPVQALVSMDPVQVDLDRCLASSPPFRRGRDMDQDFPAMTVVSGAGLQ</sequence>
<evidence type="ECO:0000313" key="1">
    <source>
        <dbReference type="EMBL" id="GFO13618.1"/>
    </source>
</evidence>
<accession>A0AAV4B4C0</accession>
<reference evidence="1 2" key="1">
    <citation type="journal article" date="2021" name="Elife">
        <title>Chloroplast acquisition without the gene transfer in kleptoplastic sea slugs, Plakobranchus ocellatus.</title>
        <authorList>
            <person name="Maeda T."/>
            <person name="Takahashi S."/>
            <person name="Yoshida T."/>
            <person name="Shimamura S."/>
            <person name="Takaki Y."/>
            <person name="Nagai Y."/>
            <person name="Toyoda A."/>
            <person name="Suzuki Y."/>
            <person name="Arimoto A."/>
            <person name="Ishii H."/>
            <person name="Satoh N."/>
            <person name="Nishiyama T."/>
            <person name="Hasebe M."/>
            <person name="Maruyama T."/>
            <person name="Minagawa J."/>
            <person name="Obokata J."/>
            <person name="Shigenobu S."/>
        </authorList>
    </citation>
    <scope>NUCLEOTIDE SEQUENCE [LARGE SCALE GENOMIC DNA]</scope>
</reference>
<protein>
    <submittedName>
        <fullName evidence="1">Uncharacterized protein</fullName>
    </submittedName>
</protein>
<evidence type="ECO:0000313" key="2">
    <source>
        <dbReference type="Proteomes" id="UP000735302"/>
    </source>
</evidence>